<reference evidence="2 3" key="1">
    <citation type="submission" date="2020-11" db="EMBL/GenBank/DDBJ databases">
        <title>Hymenobacter sp.</title>
        <authorList>
            <person name="Kim M.K."/>
        </authorList>
    </citation>
    <scope>NUCLEOTIDE SEQUENCE [LARGE SCALE GENOMIC DNA]</scope>
    <source>
        <strain evidence="2 3">BT594</strain>
    </source>
</reference>
<feature type="signal peptide" evidence="1">
    <location>
        <begin position="1"/>
        <end position="23"/>
    </location>
</feature>
<dbReference type="RefSeq" id="WP_196953858.1">
    <property type="nucleotide sequence ID" value="NZ_JADWYK010000002.1"/>
</dbReference>
<feature type="chain" id="PRO_5045441767" evidence="1">
    <location>
        <begin position="24"/>
        <end position="496"/>
    </location>
</feature>
<keyword evidence="1" id="KW-0732">Signal</keyword>
<gene>
    <name evidence="2" type="ORF">I5L79_04625</name>
</gene>
<dbReference type="Proteomes" id="UP000601099">
    <property type="component" value="Unassembled WGS sequence"/>
</dbReference>
<keyword evidence="3" id="KW-1185">Reference proteome</keyword>
<sequence length="496" mass="55005">MHFFFRWVMWLGLLQGLLLSAQAQPTVTVPAQQGQVRLLMGPATFPVNEYFTLSFQLTGAPLERYSAFPDIEGFKKSGKSSTTTTRIVEGKSSTELTITQRYAAYKEGEFVLPVVTMTVNGQQARLAGATLKVLPQVAATTAPPTAAPGIGLLDQLFGKQKPQEFVEPRDNAFLAVVPDKSSVFVGEPVHMGLYFYLTPADQGLLDFYDFGGQLPRILRRLQQPAVWVEPSDEQEVLPESTTVGGKPYLRYHLYEAVYYPLTPRALEWPAVDLQMIKYKLPKKSDPTLDNRMTGLKTFVSLPRTVAVRPLPPHPLRDLAVVGSYRLLESIDRTSFRTGQAFTYTLRLEGEGNLSAVNPPPAPVRAGVEVYGPEVHQEVTRASGRVGGYKTFRYRVVAQKPGRLPLDSLFSVAVFDPATRRYQVLRSSLTVDVKGAARPTAISARTTDPYYQSRLFNSDNQLQPITAPVDVRRYANYLLVGLLALAAFGWWRGNTGA</sequence>
<comment type="caution">
    <text evidence="2">The sequence shown here is derived from an EMBL/GenBank/DDBJ whole genome shotgun (WGS) entry which is preliminary data.</text>
</comment>
<dbReference type="Pfam" id="PF13584">
    <property type="entry name" value="BatD"/>
    <property type="match status" value="2"/>
</dbReference>
<evidence type="ECO:0000256" key="1">
    <source>
        <dbReference type="SAM" id="SignalP"/>
    </source>
</evidence>
<organism evidence="2 3">
    <name type="scientific">Hymenobacter guriensis</name>
    <dbReference type="NCBI Taxonomy" id="2793065"/>
    <lineage>
        <taxon>Bacteria</taxon>
        <taxon>Pseudomonadati</taxon>
        <taxon>Bacteroidota</taxon>
        <taxon>Cytophagia</taxon>
        <taxon>Cytophagales</taxon>
        <taxon>Hymenobacteraceae</taxon>
        <taxon>Hymenobacter</taxon>
    </lineage>
</organism>
<accession>A0ABS0KY65</accession>
<name>A0ABS0KY65_9BACT</name>
<dbReference type="EMBL" id="JADWYK010000002">
    <property type="protein sequence ID" value="MBG8552818.1"/>
    <property type="molecule type" value="Genomic_DNA"/>
</dbReference>
<dbReference type="PANTHER" id="PTHR40940">
    <property type="entry name" value="PROTEIN BATD-RELATED"/>
    <property type="match status" value="1"/>
</dbReference>
<evidence type="ECO:0000313" key="3">
    <source>
        <dbReference type="Proteomes" id="UP000601099"/>
    </source>
</evidence>
<protein>
    <submittedName>
        <fullName evidence="2">BatD family protein</fullName>
    </submittedName>
</protein>
<proteinExistence type="predicted"/>
<dbReference type="InterPro" id="IPR025738">
    <property type="entry name" value="BatD"/>
</dbReference>
<dbReference type="PANTHER" id="PTHR40940:SF2">
    <property type="entry name" value="BATD"/>
    <property type="match status" value="1"/>
</dbReference>
<evidence type="ECO:0000313" key="2">
    <source>
        <dbReference type="EMBL" id="MBG8552818.1"/>
    </source>
</evidence>